<evidence type="ECO:0000256" key="4">
    <source>
        <dbReference type="ARBA" id="ARBA00023136"/>
    </source>
</evidence>
<comment type="caution">
    <text evidence="7">The sequence shown here is derived from an EMBL/GenBank/DDBJ whole genome shotgun (WGS) entry which is preliminary data.</text>
</comment>
<feature type="transmembrane region" description="Helical" evidence="5">
    <location>
        <begin position="52"/>
        <end position="73"/>
    </location>
</feature>
<evidence type="ECO:0000256" key="3">
    <source>
        <dbReference type="ARBA" id="ARBA00022989"/>
    </source>
</evidence>
<dbReference type="Pfam" id="PF01490">
    <property type="entry name" value="Aa_trans"/>
    <property type="match status" value="1"/>
</dbReference>
<dbReference type="PANTHER" id="PTHR22950:SF22">
    <property type="entry name" value="SODIUM-COUPLED NEUTRAL AMINO ACID TRANSPORTER 3"/>
    <property type="match status" value="1"/>
</dbReference>
<keyword evidence="8" id="KW-1185">Reference proteome</keyword>
<dbReference type="EMBL" id="JAHRIP010057867">
    <property type="protein sequence ID" value="MEQ2303584.1"/>
    <property type="molecule type" value="Genomic_DNA"/>
</dbReference>
<organism evidence="7 8">
    <name type="scientific">Ameca splendens</name>
    <dbReference type="NCBI Taxonomy" id="208324"/>
    <lineage>
        <taxon>Eukaryota</taxon>
        <taxon>Metazoa</taxon>
        <taxon>Chordata</taxon>
        <taxon>Craniata</taxon>
        <taxon>Vertebrata</taxon>
        <taxon>Euteleostomi</taxon>
        <taxon>Actinopterygii</taxon>
        <taxon>Neopterygii</taxon>
        <taxon>Teleostei</taxon>
        <taxon>Neoteleostei</taxon>
        <taxon>Acanthomorphata</taxon>
        <taxon>Ovalentaria</taxon>
        <taxon>Atherinomorphae</taxon>
        <taxon>Cyprinodontiformes</taxon>
        <taxon>Goodeidae</taxon>
        <taxon>Ameca</taxon>
    </lineage>
</organism>
<evidence type="ECO:0000259" key="6">
    <source>
        <dbReference type="Pfam" id="PF01490"/>
    </source>
</evidence>
<sequence>MRQDRHPDWLLLTVVAVLSSYSIHLLLKSSGIVGIRAYEQLGYRAFGTPGKMAAGIAITLQNIGAMSSYLYIVKYEFPLVIQAFLKVDKPAGEWYLDGNYLVIIVSVAVILPLALMKQLGYLGYTSGFSLSCMVFFLISVIYKKFNLPCPFVDFALNSTGSVMNVTAADSGGEDNLACIPKMANLNTQTAYTIPILAFAFVCHPEVLPIYTELRKDSLMVECCVQFVSDVRAWRWESHWKTMKWKQSCFTPTAALTPMTL</sequence>
<proteinExistence type="predicted"/>
<protein>
    <recommendedName>
        <fullName evidence="6">Amino acid transporter transmembrane domain-containing protein</fullName>
    </recommendedName>
</protein>
<name>A0ABV0ZBH9_9TELE</name>
<feature type="transmembrane region" description="Helical" evidence="5">
    <location>
        <begin position="121"/>
        <end position="142"/>
    </location>
</feature>
<evidence type="ECO:0000256" key="1">
    <source>
        <dbReference type="ARBA" id="ARBA00004141"/>
    </source>
</evidence>
<dbReference type="Proteomes" id="UP001469553">
    <property type="component" value="Unassembled WGS sequence"/>
</dbReference>
<keyword evidence="3 5" id="KW-1133">Transmembrane helix</keyword>
<accession>A0ABV0ZBH9</accession>
<dbReference type="InterPro" id="IPR013057">
    <property type="entry name" value="AA_transpt_TM"/>
</dbReference>
<feature type="transmembrane region" description="Helical" evidence="5">
    <location>
        <begin position="94"/>
        <end position="115"/>
    </location>
</feature>
<keyword evidence="4 5" id="KW-0472">Membrane</keyword>
<feature type="domain" description="Amino acid transporter transmembrane" evidence="6">
    <location>
        <begin position="10"/>
        <end position="218"/>
    </location>
</feature>
<comment type="subcellular location">
    <subcellularLocation>
        <location evidence="1">Membrane</location>
        <topology evidence="1">Multi-pass membrane protein</topology>
    </subcellularLocation>
</comment>
<feature type="transmembrane region" description="Helical" evidence="5">
    <location>
        <begin position="9"/>
        <end position="27"/>
    </location>
</feature>
<dbReference type="PANTHER" id="PTHR22950">
    <property type="entry name" value="AMINO ACID TRANSPORTER"/>
    <property type="match status" value="1"/>
</dbReference>
<evidence type="ECO:0000313" key="7">
    <source>
        <dbReference type="EMBL" id="MEQ2303584.1"/>
    </source>
</evidence>
<keyword evidence="2 5" id="KW-0812">Transmembrane</keyword>
<evidence type="ECO:0000256" key="2">
    <source>
        <dbReference type="ARBA" id="ARBA00022692"/>
    </source>
</evidence>
<reference evidence="7 8" key="1">
    <citation type="submission" date="2021-06" db="EMBL/GenBank/DDBJ databases">
        <authorList>
            <person name="Palmer J.M."/>
        </authorList>
    </citation>
    <scope>NUCLEOTIDE SEQUENCE [LARGE SCALE GENOMIC DNA]</scope>
    <source>
        <strain evidence="7 8">AS_MEX2019</strain>
        <tissue evidence="7">Muscle</tissue>
    </source>
</reference>
<evidence type="ECO:0000256" key="5">
    <source>
        <dbReference type="SAM" id="Phobius"/>
    </source>
</evidence>
<gene>
    <name evidence="7" type="ORF">AMECASPLE_018461</name>
</gene>
<evidence type="ECO:0000313" key="8">
    <source>
        <dbReference type="Proteomes" id="UP001469553"/>
    </source>
</evidence>